<evidence type="ECO:0000313" key="2">
    <source>
        <dbReference type="EMBL" id="KAK5111484.1"/>
    </source>
</evidence>
<reference evidence="2" key="1">
    <citation type="submission" date="2023-08" db="EMBL/GenBank/DDBJ databases">
        <title>Black Yeasts Isolated from many extreme environments.</title>
        <authorList>
            <person name="Coleine C."/>
            <person name="Stajich J.E."/>
            <person name="Selbmann L."/>
        </authorList>
    </citation>
    <scope>NUCLEOTIDE SEQUENCE</scope>
    <source>
        <strain evidence="2">CCFEE 5401</strain>
    </source>
</reference>
<sequence>MTSKTSITTVKSSTSTTPVTSSKTSSTETSSSTMKSSSLTFKSSSTSTSEKTTTPASTNLYNLEGLKIIIHQFVFEGEPDHACHDIQDDFEELYQQHQIFHCFYFQRELEHYLDFNQTRDNFQIEQLYVYQARNNIKIEQVRHACSLRMSDMFAYGSSSTSTKPETISKISSSTSTKPETTSKTSGSMTTKPLDLDQARDDSRDKFFDKLYQERNVTAQSTETLQNESNYLIAPPPAPALLNDIVDQVKYHGEGQQLEQEFNIKQQEFYDSRISHNSKGNKLVDESIIYCFHQQGKLKVFFIIHNASNFEYEQQGEFEVLVLNYKVIYYILNHGAHNQHQQGEH</sequence>
<evidence type="ECO:0000313" key="3">
    <source>
        <dbReference type="Proteomes" id="UP001310890"/>
    </source>
</evidence>
<name>A0AAN7TLF0_9PEZI</name>
<proteinExistence type="predicted"/>
<feature type="compositionally biased region" description="Low complexity" evidence="1">
    <location>
        <begin position="157"/>
        <end position="191"/>
    </location>
</feature>
<dbReference type="EMBL" id="JAVRRL010000039">
    <property type="protein sequence ID" value="KAK5111484.1"/>
    <property type="molecule type" value="Genomic_DNA"/>
</dbReference>
<evidence type="ECO:0000256" key="1">
    <source>
        <dbReference type="SAM" id="MobiDB-lite"/>
    </source>
</evidence>
<accession>A0AAN7TLF0</accession>
<protein>
    <submittedName>
        <fullName evidence="2">Uncharacterized protein</fullName>
    </submittedName>
</protein>
<feature type="region of interest" description="Disordered" evidence="1">
    <location>
        <begin position="1"/>
        <end position="56"/>
    </location>
</feature>
<comment type="caution">
    <text evidence="2">The sequence shown here is derived from an EMBL/GenBank/DDBJ whole genome shotgun (WGS) entry which is preliminary data.</text>
</comment>
<dbReference type="AlphaFoldDB" id="A0AAN7TLF0"/>
<gene>
    <name evidence="2" type="ORF">LTR62_004936</name>
</gene>
<organism evidence="2 3">
    <name type="scientific">Meristemomyces frigidus</name>
    <dbReference type="NCBI Taxonomy" id="1508187"/>
    <lineage>
        <taxon>Eukaryota</taxon>
        <taxon>Fungi</taxon>
        <taxon>Dikarya</taxon>
        <taxon>Ascomycota</taxon>
        <taxon>Pezizomycotina</taxon>
        <taxon>Dothideomycetes</taxon>
        <taxon>Dothideomycetidae</taxon>
        <taxon>Mycosphaerellales</taxon>
        <taxon>Teratosphaeriaceae</taxon>
        <taxon>Meristemomyces</taxon>
    </lineage>
</organism>
<feature type="region of interest" description="Disordered" evidence="1">
    <location>
        <begin position="156"/>
        <end position="197"/>
    </location>
</feature>
<dbReference type="Proteomes" id="UP001310890">
    <property type="component" value="Unassembled WGS sequence"/>
</dbReference>